<dbReference type="AlphaFoldDB" id="A0A1Y2GKZ6"/>
<evidence type="ECO:0000313" key="3">
    <source>
        <dbReference type="Proteomes" id="UP000193648"/>
    </source>
</evidence>
<proteinExistence type="predicted"/>
<dbReference type="GeneID" id="33566309"/>
<accession>A0A1Y2GKZ6</accession>
<sequence>MVRSTAFLIGALAMMQAAMAMTDGQYRIKQGTNFITANISTTASNAYLAPLDASKDQIWELKRQPGDDFYFSSPKTGRHIGIDKFDERAPIVIGSQQQRWKLWSFNDEYQIVHPDKYGEEDLTIGSLNSAVVLRDLYGAPLASTVWYLVRV</sequence>
<comment type="caution">
    <text evidence="2">The sequence shown here is derived from an EMBL/GenBank/DDBJ whole genome shotgun (WGS) entry which is preliminary data.</text>
</comment>
<keyword evidence="1" id="KW-0732">Signal</keyword>
<feature type="chain" id="PRO_5012960280" description="Ricin B lectin domain-containing protein" evidence="1">
    <location>
        <begin position="21"/>
        <end position="151"/>
    </location>
</feature>
<dbReference type="Gene3D" id="2.80.10.50">
    <property type="match status" value="1"/>
</dbReference>
<dbReference type="EMBL" id="MCFF01000022">
    <property type="protein sequence ID" value="ORZ13924.1"/>
    <property type="molecule type" value="Genomic_DNA"/>
</dbReference>
<name>A0A1Y2GKZ6_9FUNG</name>
<dbReference type="InterPro" id="IPR035992">
    <property type="entry name" value="Ricin_B-like_lectins"/>
</dbReference>
<evidence type="ECO:0008006" key="4">
    <source>
        <dbReference type="Google" id="ProtNLM"/>
    </source>
</evidence>
<evidence type="ECO:0000313" key="2">
    <source>
        <dbReference type="EMBL" id="ORZ13924.1"/>
    </source>
</evidence>
<dbReference type="InParanoid" id="A0A1Y2GKZ6"/>
<protein>
    <recommendedName>
        <fullName evidence="4">Ricin B lectin domain-containing protein</fullName>
    </recommendedName>
</protein>
<organism evidence="2 3">
    <name type="scientific">Lobosporangium transversale</name>
    <dbReference type="NCBI Taxonomy" id="64571"/>
    <lineage>
        <taxon>Eukaryota</taxon>
        <taxon>Fungi</taxon>
        <taxon>Fungi incertae sedis</taxon>
        <taxon>Mucoromycota</taxon>
        <taxon>Mortierellomycotina</taxon>
        <taxon>Mortierellomycetes</taxon>
        <taxon>Mortierellales</taxon>
        <taxon>Mortierellaceae</taxon>
        <taxon>Lobosporangium</taxon>
    </lineage>
</organism>
<dbReference type="Proteomes" id="UP000193648">
    <property type="component" value="Unassembled WGS sequence"/>
</dbReference>
<dbReference type="RefSeq" id="XP_021880708.1">
    <property type="nucleotide sequence ID" value="XM_022024465.1"/>
</dbReference>
<feature type="signal peptide" evidence="1">
    <location>
        <begin position="1"/>
        <end position="20"/>
    </location>
</feature>
<evidence type="ECO:0000256" key="1">
    <source>
        <dbReference type="SAM" id="SignalP"/>
    </source>
</evidence>
<gene>
    <name evidence="2" type="ORF">BCR41DRAFT_355185</name>
</gene>
<reference evidence="2 3" key="1">
    <citation type="submission" date="2016-07" db="EMBL/GenBank/DDBJ databases">
        <title>Pervasive Adenine N6-methylation of Active Genes in Fungi.</title>
        <authorList>
            <consortium name="DOE Joint Genome Institute"/>
            <person name="Mondo S.J."/>
            <person name="Dannebaum R.O."/>
            <person name="Kuo R.C."/>
            <person name="Labutti K."/>
            <person name="Haridas S."/>
            <person name="Kuo A."/>
            <person name="Salamov A."/>
            <person name="Ahrendt S.R."/>
            <person name="Lipzen A."/>
            <person name="Sullivan W."/>
            <person name="Andreopoulos W.B."/>
            <person name="Clum A."/>
            <person name="Lindquist E."/>
            <person name="Daum C."/>
            <person name="Ramamoorthy G.K."/>
            <person name="Gryganskyi A."/>
            <person name="Culley D."/>
            <person name="Magnuson J.K."/>
            <person name="James T.Y."/>
            <person name="O'Malley M.A."/>
            <person name="Stajich J.E."/>
            <person name="Spatafora J.W."/>
            <person name="Visel A."/>
            <person name="Grigoriev I.V."/>
        </authorList>
    </citation>
    <scope>NUCLEOTIDE SEQUENCE [LARGE SCALE GENOMIC DNA]</scope>
    <source>
        <strain evidence="2 3">NRRL 3116</strain>
    </source>
</reference>
<keyword evidence="3" id="KW-1185">Reference proteome</keyword>
<dbReference type="SUPFAM" id="SSF50370">
    <property type="entry name" value="Ricin B-like lectins"/>
    <property type="match status" value="1"/>
</dbReference>